<keyword evidence="3" id="KW-1133">Transmembrane helix</keyword>
<evidence type="ECO:0000256" key="3">
    <source>
        <dbReference type="SAM" id="Phobius"/>
    </source>
</evidence>
<accession>A0A1T5BQH7</accession>
<sequence>MALKSVRCFLIMTMILGILIGIQIKSPYQISSDGSFIMRDTITKINKERIESYALMKQKKAYEREIEKLEDKASDENEALMEYKDKADYLKNLMAYTSVEGPGIRIIIDTHDDRNLAYLMEERKLFIILVNELKSEGCEAISINGQRINSMSEITLAGNHININAVAIAPPYEVNAIGNSAKLLNYVNTKSPIIDIMRNGYNLSINFKVENSLILPKLDYIKSPEYIKEVL</sequence>
<dbReference type="OrthoDB" id="9776196at2"/>
<gene>
    <name evidence="4" type="ORF">SAMN02745120_1799</name>
</gene>
<evidence type="ECO:0000256" key="1">
    <source>
        <dbReference type="ARBA" id="ARBA00009108"/>
    </source>
</evidence>
<dbReference type="InterPro" id="IPR010273">
    <property type="entry name" value="DUF881"/>
</dbReference>
<feature type="transmembrane region" description="Helical" evidence="3">
    <location>
        <begin position="7"/>
        <end position="24"/>
    </location>
</feature>
<dbReference type="PANTHER" id="PTHR37313:SF2">
    <property type="entry name" value="UPF0749 PROTEIN YLXX"/>
    <property type="match status" value="1"/>
</dbReference>
<protein>
    <submittedName>
        <fullName evidence="4">Uncharacterized conserved protein YlxW, UPF0749 family</fullName>
    </submittedName>
</protein>
<keyword evidence="3" id="KW-0472">Membrane</keyword>
<keyword evidence="2" id="KW-0175">Coiled coil</keyword>
<dbReference type="RefSeq" id="WP_079589625.1">
    <property type="nucleotide sequence ID" value="NZ_FUYN01000003.1"/>
</dbReference>
<dbReference type="PANTHER" id="PTHR37313">
    <property type="entry name" value="UPF0749 PROTEIN RV1825"/>
    <property type="match status" value="1"/>
</dbReference>
<organism evidence="4 5">
    <name type="scientific">Acetoanaerobium noterae</name>
    <dbReference type="NCBI Taxonomy" id="745369"/>
    <lineage>
        <taxon>Bacteria</taxon>
        <taxon>Bacillati</taxon>
        <taxon>Bacillota</taxon>
        <taxon>Clostridia</taxon>
        <taxon>Peptostreptococcales</taxon>
        <taxon>Filifactoraceae</taxon>
        <taxon>Acetoanaerobium</taxon>
    </lineage>
</organism>
<dbReference type="Proteomes" id="UP000243406">
    <property type="component" value="Unassembled WGS sequence"/>
</dbReference>
<dbReference type="Gene3D" id="3.30.70.1880">
    <property type="entry name" value="Protein of unknown function DUF881"/>
    <property type="match status" value="1"/>
</dbReference>
<dbReference type="Pfam" id="PF05949">
    <property type="entry name" value="DUF881"/>
    <property type="match status" value="1"/>
</dbReference>
<evidence type="ECO:0000313" key="4">
    <source>
        <dbReference type="EMBL" id="SKB49467.1"/>
    </source>
</evidence>
<proteinExistence type="inferred from homology"/>
<reference evidence="5" key="1">
    <citation type="submission" date="2017-02" db="EMBL/GenBank/DDBJ databases">
        <authorList>
            <person name="Varghese N."/>
            <person name="Submissions S."/>
        </authorList>
    </citation>
    <scope>NUCLEOTIDE SEQUENCE [LARGE SCALE GENOMIC DNA]</scope>
    <source>
        <strain evidence="5">ATCC 35199</strain>
    </source>
</reference>
<evidence type="ECO:0000256" key="2">
    <source>
        <dbReference type="SAM" id="Coils"/>
    </source>
</evidence>
<keyword evidence="5" id="KW-1185">Reference proteome</keyword>
<dbReference type="AlphaFoldDB" id="A0A1T5BQH7"/>
<dbReference type="EMBL" id="FUYN01000003">
    <property type="protein sequence ID" value="SKB49467.1"/>
    <property type="molecule type" value="Genomic_DNA"/>
</dbReference>
<comment type="similarity">
    <text evidence="1">Belongs to the UPF0749 family.</text>
</comment>
<feature type="coiled-coil region" evidence="2">
    <location>
        <begin position="52"/>
        <end position="86"/>
    </location>
</feature>
<name>A0A1T5BQH7_9FIRM</name>
<keyword evidence="3" id="KW-0812">Transmembrane</keyword>
<evidence type="ECO:0000313" key="5">
    <source>
        <dbReference type="Proteomes" id="UP000243406"/>
    </source>
</evidence>